<organism evidence="1">
    <name type="scientific">marine sediment metagenome</name>
    <dbReference type="NCBI Taxonomy" id="412755"/>
    <lineage>
        <taxon>unclassified sequences</taxon>
        <taxon>metagenomes</taxon>
        <taxon>ecological metagenomes</taxon>
    </lineage>
</organism>
<comment type="caution">
    <text evidence="1">The sequence shown here is derived from an EMBL/GenBank/DDBJ whole genome shotgun (WGS) entry which is preliminary data.</text>
</comment>
<protein>
    <recommendedName>
        <fullName evidence="2">Roadblock/LAMTOR2 domain-containing protein</fullName>
    </recommendedName>
</protein>
<name>A0A0F9RVC5_9ZZZZ</name>
<gene>
    <name evidence="1" type="ORF">LCGC14_0597540</name>
</gene>
<dbReference type="AlphaFoldDB" id="A0A0F9RVC5"/>
<accession>A0A0F9RVC5</accession>
<reference evidence="1" key="1">
    <citation type="journal article" date="2015" name="Nature">
        <title>Complex archaea that bridge the gap between prokaryotes and eukaryotes.</title>
        <authorList>
            <person name="Spang A."/>
            <person name="Saw J.H."/>
            <person name="Jorgensen S.L."/>
            <person name="Zaremba-Niedzwiedzka K."/>
            <person name="Martijn J."/>
            <person name="Lind A.E."/>
            <person name="van Eijk R."/>
            <person name="Schleper C."/>
            <person name="Guy L."/>
            <person name="Ettema T.J."/>
        </authorList>
    </citation>
    <scope>NUCLEOTIDE SEQUENCE</scope>
</reference>
<evidence type="ECO:0008006" key="2">
    <source>
        <dbReference type="Google" id="ProtNLM"/>
    </source>
</evidence>
<evidence type="ECO:0000313" key="1">
    <source>
        <dbReference type="EMBL" id="KKN53932.1"/>
    </source>
</evidence>
<dbReference type="EMBL" id="LAZR01000951">
    <property type="protein sequence ID" value="KKN53932.1"/>
    <property type="molecule type" value="Genomic_DNA"/>
</dbReference>
<sequence>MSQVNYEKIITQLKTDFNAECAISNKYGVILESKIEEFLKDKIIPQRILSLISNSSKIAKELNLNKINSFAIEADLHNYLFTFTKNLILISKLELDVNLAKFMPSIGVFLKKLSDNLKEGEIKEFSIFDFGKELKKIEITLKHEEIKQGKYSIIKDLVKYISRKS</sequence>
<proteinExistence type="predicted"/>